<sequence>AKITVTVDTPGVVPLALIGLAFTVLAFAAAVWLFLSWKHDQPKVAVGRRRGAGEQNAEAPGTQVPPLRAGDGSEFITDYTKKLQKALADDGKGLDEIQGGPMLDRTKAEVLVAKAEKKKLGTV</sequence>
<evidence type="ECO:0000313" key="3">
    <source>
        <dbReference type="EMBL" id="PMD04417.1"/>
    </source>
</evidence>
<accession>A0A2N6VJZ7</accession>
<feature type="non-terminal residue" evidence="3">
    <location>
        <position position="1"/>
    </location>
</feature>
<keyword evidence="2" id="KW-1133">Transmembrane helix</keyword>
<evidence type="ECO:0000256" key="2">
    <source>
        <dbReference type="SAM" id="Phobius"/>
    </source>
</evidence>
<feature type="non-terminal residue" evidence="3">
    <location>
        <position position="123"/>
    </location>
</feature>
<evidence type="ECO:0000256" key="1">
    <source>
        <dbReference type="SAM" id="MobiDB-lite"/>
    </source>
</evidence>
<keyword evidence="2" id="KW-0812">Transmembrane</keyword>
<name>A0A2N6VJZ7_9MICO</name>
<organism evidence="3 4">
    <name type="scientific">Brevibacterium paucivorans</name>
    <dbReference type="NCBI Taxonomy" id="170994"/>
    <lineage>
        <taxon>Bacteria</taxon>
        <taxon>Bacillati</taxon>
        <taxon>Actinomycetota</taxon>
        <taxon>Actinomycetes</taxon>
        <taxon>Micrococcales</taxon>
        <taxon>Brevibacteriaceae</taxon>
        <taxon>Brevibacterium</taxon>
    </lineage>
</organism>
<keyword evidence="2" id="KW-0472">Membrane</keyword>
<reference evidence="3 4" key="1">
    <citation type="submission" date="2017-09" db="EMBL/GenBank/DDBJ databases">
        <title>Bacterial strain isolated from the female urinary microbiota.</title>
        <authorList>
            <person name="Thomas-White K."/>
            <person name="Kumar N."/>
            <person name="Forster S."/>
            <person name="Putonti C."/>
            <person name="Lawley T."/>
            <person name="Wolfe A.J."/>
        </authorList>
    </citation>
    <scope>NUCLEOTIDE SEQUENCE [LARGE SCALE GENOMIC DNA]</scope>
    <source>
        <strain evidence="3 4">UMB1301</strain>
    </source>
</reference>
<feature type="transmembrane region" description="Helical" evidence="2">
    <location>
        <begin position="12"/>
        <end position="35"/>
    </location>
</feature>
<protein>
    <submittedName>
        <fullName evidence="3">Uncharacterized protein</fullName>
    </submittedName>
</protein>
<proteinExistence type="predicted"/>
<evidence type="ECO:0000313" key="4">
    <source>
        <dbReference type="Proteomes" id="UP000235598"/>
    </source>
</evidence>
<dbReference type="Proteomes" id="UP000235598">
    <property type="component" value="Unassembled WGS sequence"/>
</dbReference>
<feature type="region of interest" description="Disordered" evidence="1">
    <location>
        <begin position="47"/>
        <end position="67"/>
    </location>
</feature>
<dbReference type="EMBL" id="PNHK01000081">
    <property type="protein sequence ID" value="PMD04417.1"/>
    <property type="molecule type" value="Genomic_DNA"/>
</dbReference>
<dbReference type="AlphaFoldDB" id="A0A2N6VJZ7"/>
<comment type="caution">
    <text evidence="3">The sequence shown here is derived from an EMBL/GenBank/DDBJ whole genome shotgun (WGS) entry which is preliminary data.</text>
</comment>
<gene>
    <name evidence="3" type="ORF">CJ199_12180</name>
</gene>